<evidence type="ECO:0000256" key="3">
    <source>
        <dbReference type="ARBA" id="ARBA00022448"/>
    </source>
</evidence>
<comment type="subcellular location">
    <subcellularLocation>
        <location evidence="1">Cell membrane</location>
        <topology evidence="1">Multi-pass membrane protein</topology>
    </subcellularLocation>
</comment>
<feature type="transmembrane region" description="Helical" evidence="8">
    <location>
        <begin position="49"/>
        <end position="67"/>
    </location>
</feature>
<evidence type="ECO:0000256" key="1">
    <source>
        <dbReference type="ARBA" id="ARBA00004651"/>
    </source>
</evidence>
<gene>
    <name evidence="9" type="ORF">EGH82_10460</name>
</gene>
<evidence type="ECO:0000256" key="8">
    <source>
        <dbReference type="SAM" id="Phobius"/>
    </source>
</evidence>
<evidence type="ECO:0000256" key="2">
    <source>
        <dbReference type="ARBA" id="ARBA00005658"/>
    </source>
</evidence>
<sequence>MKFNNLDHKLFWPAISFTFLALGLAVLFPEQSGAAANAGMRWVTNDIGWFIQLAGFSCLMFLLYLALSRFGNIKLGTESDTPEFSYASYAFMIFSAGVGAALIFWAVGEPMYYMQSPPMFAEKGTPEAAQWLITFTLFHWGPTGWAIFCMPAVPFAYYLHKMKHRNLRLSQLVKTVIGEKHANGIVGYIIDIVAIFGTLGAFSTSMGLAVDLIGSGVENLTGIKNGLTMQVGIIVLFIAFYALVMFAGMKKGVSKLANACVYAAFALGIVILVSGPTAFIFAYFFDSVGVMFNNYIRMSFWTDPVQKSGFPQAWTMYYWAWYFAYLVMMGVFLARISKGRTIKQLVLTTITFGSAGCAFFIAIFGSYSVYNEISGTLPVLQWMSESGVSSAIIQTIKSLPFGAVILVIFLVVEFFLMSTTMTSAAMAVSMMTTKELDHDADPDVSVRMIWAVGIGAVSMAAFFMGGSIDTIKSMCVVVGLPMIVLYFILAVCLMKWIRRDHPELFTTTTIAPAAKETTKATEQSVTELRQVEV</sequence>
<feature type="transmembrane region" description="Helical" evidence="8">
    <location>
        <begin position="227"/>
        <end position="247"/>
    </location>
</feature>
<evidence type="ECO:0000256" key="7">
    <source>
        <dbReference type="ARBA" id="ARBA00023136"/>
    </source>
</evidence>
<keyword evidence="3" id="KW-0813">Transport</keyword>
<accession>A0A3N3E0M0</accession>
<organism evidence="9 10">
    <name type="scientific">Vibrio ponticus</name>
    <dbReference type="NCBI Taxonomy" id="265668"/>
    <lineage>
        <taxon>Bacteria</taxon>
        <taxon>Pseudomonadati</taxon>
        <taxon>Pseudomonadota</taxon>
        <taxon>Gammaproteobacteria</taxon>
        <taxon>Vibrionales</taxon>
        <taxon>Vibrionaceae</taxon>
        <taxon>Vibrio</taxon>
    </lineage>
</organism>
<feature type="transmembrane region" description="Helical" evidence="8">
    <location>
        <begin position="88"/>
        <end position="108"/>
    </location>
</feature>
<dbReference type="EMBL" id="RKIK01000025">
    <property type="protein sequence ID" value="ROV60216.1"/>
    <property type="molecule type" value="Genomic_DNA"/>
</dbReference>
<dbReference type="InterPro" id="IPR000060">
    <property type="entry name" value="BCCT_transptr"/>
</dbReference>
<dbReference type="Pfam" id="PF02028">
    <property type="entry name" value="BCCT"/>
    <property type="match status" value="1"/>
</dbReference>
<feature type="transmembrane region" description="Helical" evidence="8">
    <location>
        <begin position="403"/>
        <end position="428"/>
    </location>
</feature>
<keyword evidence="7 8" id="KW-0472">Membrane</keyword>
<dbReference type="PANTHER" id="PTHR30047:SF7">
    <property type="entry name" value="HIGH-AFFINITY CHOLINE TRANSPORT PROTEIN"/>
    <property type="match status" value="1"/>
</dbReference>
<keyword evidence="5 8" id="KW-0812">Transmembrane</keyword>
<comment type="caution">
    <text evidence="9">The sequence shown here is derived from an EMBL/GenBank/DDBJ whole genome shotgun (WGS) entry which is preliminary data.</text>
</comment>
<feature type="transmembrane region" description="Helical" evidence="8">
    <location>
        <begin position="185"/>
        <end position="207"/>
    </location>
</feature>
<feature type="transmembrane region" description="Helical" evidence="8">
    <location>
        <begin position="10"/>
        <end position="29"/>
    </location>
</feature>
<feature type="transmembrane region" description="Helical" evidence="8">
    <location>
        <begin position="316"/>
        <end position="333"/>
    </location>
</feature>
<feature type="transmembrane region" description="Helical" evidence="8">
    <location>
        <begin position="448"/>
        <end position="468"/>
    </location>
</feature>
<feature type="transmembrane region" description="Helical" evidence="8">
    <location>
        <begin position="259"/>
        <end position="285"/>
    </location>
</feature>
<evidence type="ECO:0000256" key="5">
    <source>
        <dbReference type="ARBA" id="ARBA00022692"/>
    </source>
</evidence>
<evidence type="ECO:0000313" key="9">
    <source>
        <dbReference type="EMBL" id="ROV60216.1"/>
    </source>
</evidence>
<feature type="transmembrane region" description="Helical" evidence="8">
    <location>
        <begin position="128"/>
        <end position="159"/>
    </location>
</feature>
<proteinExistence type="inferred from homology"/>
<dbReference type="GO" id="GO:0005886">
    <property type="term" value="C:plasma membrane"/>
    <property type="evidence" value="ECO:0007669"/>
    <property type="project" value="UniProtKB-SubCell"/>
</dbReference>
<dbReference type="PANTHER" id="PTHR30047">
    <property type="entry name" value="HIGH-AFFINITY CHOLINE TRANSPORT PROTEIN-RELATED"/>
    <property type="match status" value="1"/>
</dbReference>
<feature type="transmembrane region" description="Helical" evidence="8">
    <location>
        <begin position="475"/>
        <end position="497"/>
    </location>
</feature>
<protein>
    <submittedName>
        <fullName evidence="9">BCCT transporter</fullName>
    </submittedName>
</protein>
<evidence type="ECO:0000313" key="10">
    <source>
        <dbReference type="Proteomes" id="UP000278792"/>
    </source>
</evidence>
<name>A0A3N3E0M0_9VIBR</name>
<dbReference type="RefSeq" id="WP_123782039.1">
    <property type="nucleotide sequence ID" value="NZ_RKIK01000025.1"/>
</dbReference>
<evidence type="ECO:0000256" key="6">
    <source>
        <dbReference type="ARBA" id="ARBA00022989"/>
    </source>
</evidence>
<dbReference type="Proteomes" id="UP000278792">
    <property type="component" value="Unassembled WGS sequence"/>
</dbReference>
<dbReference type="GO" id="GO:0022857">
    <property type="term" value="F:transmembrane transporter activity"/>
    <property type="evidence" value="ECO:0007669"/>
    <property type="project" value="InterPro"/>
</dbReference>
<comment type="similarity">
    <text evidence="2">Belongs to the BCCT transporter (TC 2.A.15) family.</text>
</comment>
<dbReference type="AlphaFoldDB" id="A0A3N3E0M0"/>
<feature type="transmembrane region" description="Helical" evidence="8">
    <location>
        <begin position="345"/>
        <end position="367"/>
    </location>
</feature>
<keyword evidence="4" id="KW-1003">Cell membrane</keyword>
<reference evidence="9 10" key="1">
    <citation type="submission" date="2018-11" db="EMBL/GenBank/DDBJ databases">
        <title>Vibrio ponticus strain CAIM 1751 pathogenic for the snapper Lutjanus guttatus.</title>
        <authorList>
            <person name="Soto-Rodriguez S."/>
            <person name="Lozano-Olvera R."/>
            <person name="Gomez-Gil B."/>
        </authorList>
    </citation>
    <scope>NUCLEOTIDE SEQUENCE [LARGE SCALE GENOMIC DNA]</scope>
    <source>
        <strain evidence="9 10">CAIM 1751</strain>
    </source>
</reference>
<keyword evidence="6 8" id="KW-1133">Transmembrane helix</keyword>
<evidence type="ECO:0000256" key="4">
    <source>
        <dbReference type="ARBA" id="ARBA00022475"/>
    </source>
</evidence>